<protein>
    <submittedName>
        <fullName evidence="1">Sn-glycerol-1-phosphate dehydrogenase</fullName>
    </submittedName>
</protein>
<organism evidence="1 2">
    <name type="scientific">Thermoproteus sp. AZ2</name>
    <dbReference type="NCBI Taxonomy" id="1609232"/>
    <lineage>
        <taxon>Archaea</taxon>
        <taxon>Thermoproteota</taxon>
        <taxon>Thermoprotei</taxon>
        <taxon>Thermoproteales</taxon>
        <taxon>Thermoproteaceae</taxon>
        <taxon>Thermoproteus</taxon>
    </lineage>
</organism>
<dbReference type="EMBL" id="JZWT02000012">
    <property type="protein sequence ID" value="MFB6490642.1"/>
    <property type="molecule type" value="Genomic_DNA"/>
</dbReference>
<comment type="caution">
    <text evidence="1">The sequence shown here is derived from an EMBL/GenBank/DDBJ whole genome shotgun (WGS) entry which is preliminary data.</text>
</comment>
<evidence type="ECO:0000313" key="2">
    <source>
        <dbReference type="Proteomes" id="UP000033636"/>
    </source>
</evidence>
<accession>A0ACC6V146</accession>
<sequence>MKELESFEVPRYVVFGPDAAGKLPEVLAKIGARKIAVVTGPTASRRIAESIVDRCRDVDVEMVGEDYVETPVKGDAVVAIGGGRPIDIAKILAFLNKKPLIVIPTSASHDGIASPYISYVLGKKLSKYGKIAVAPMAILADTKIIMGAPPRLLRAGIGDLLGKRISVRDWALANRVKGEPYSEYAAILAKASYSIAAANAERISGFRREEDVRVLVKALIGCGVAMGIAGTSRPCSGSEHLFAHAVELYAEENGLREVIHGELVALGAVVMSYLYGINWRGLKATMRKAGLPTRLKEAGIDRDIAVHALTTAHKLRPDRYTILGESGLSKEAAERALEDTGLA</sequence>
<proteinExistence type="predicted"/>
<reference evidence="1" key="1">
    <citation type="submission" date="2024-07" db="EMBL/GenBank/DDBJ databases">
        <title>Metagenome and Metagenome-Assembled Genomes of Archaea from a hot spring from the geothermal field of Los Azufres, Mexico.</title>
        <authorList>
            <person name="Marin-Paredes R."/>
            <person name="Martinez-Romero E."/>
            <person name="Servin-Garciduenas L.E."/>
        </authorList>
    </citation>
    <scope>NUCLEOTIDE SEQUENCE</scope>
</reference>
<dbReference type="Proteomes" id="UP000033636">
    <property type="component" value="Unassembled WGS sequence"/>
</dbReference>
<gene>
    <name evidence="1" type="ORF">TU35_005250</name>
</gene>
<evidence type="ECO:0000313" key="1">
    <source>
        <dbReference type="EMBL" id="MFB6490642.1"/>
    </source>
</evidence>
<name>A0ACC6V146_9CREN</name>